<sequence>MGNASSMLTQYDIEEVQEHCHGLRFISADEFLSGPEFALNPLSQKVLSQVLEDAGFTRESYLMVNDFVKVLGNSGVKMEAEAPVD</sequence>
<evidence type="ECO:0000313" key="1">
    <source>
        <dbReference type="EMBL" id="MBX04768.1"/>
    </source>
</evidence>
<organism evidence="1">
    <name type="scientific">Rhizophora mucronata</name>
    <name type="common">Asiatic mangrove</name>
    <dbReference type="NCBI Taxonomy" id="61149"/>
    <lineage>
        <taxon>Eukaryota</taxon>
        <taxon>Viridiplantae</taxon>
        <taxon>Streptophyta</taxon>
        <taxon>Embryophyta</taxon>
        <taxon>Tracheophyta</taxon>
        <taxon>Spermatophyta</taxon>
        <taxon>Magnoliopsida</taxon>
        <taxon>eudicotyledons</taxon>
        <taxon>Gunneridae</taxon>
        <taxon>Pentapetalae</taxon>
        <taxon>rosids</taxon>
        <taxon>fabids</taxon>
        <taxon>Malpighiales</taxon>
        <taxon>Rhizophoraceae</taxon>
        <taxon>Rhizophora</taxon>
    </lineage>
</organism>
<dbReference type="AlphaFoldDB" id="A0A2P2KGB2"/>
<name>A0A2P2KGB2_RHIMU</name>
<protein>
    <submittedName>
        <fullName evidence="1">Uncharacterized protein</fullName>
    </submittedName>
</protein>
<accession>A0A2P2KGB2</accession>
<dbReference type="PANTHER" id="PTHR46971">
    <property type="entry name" value="CALCINEURIN B SUBUNIT (PROTEIN PHOSPHATASE 2B REGULATORY SUBUNIT)-LIKE PROTEIN"/>
    <property type="match status" value="1"/>
</dbReference>
<reference evidence="1" key="1">
    <citation type="submission" date="2018-02" db="EMBL/GenBank/DDBJ databases">
        <title>Rhizophora mucronata_Transcriptome.</title>
        <authorList>
            <person name="Meera S.P."/>
            <person name="Sreeshan A."/>
            <person name="Augustine A."/>
        </authorList>
    </citation>
    <scope>NUCLEOTIDE SEQUENCE</scope>
    <source>
        <tissue evidence="1">Leaf</tissue>
    </source>
</reference>
<proteinExistence type="predicted"/>
<dbReference type="PANTHER" id="PTHR46971:SF1">
    <property type="entry name" value="CALCINEURIN B SUBUNIT (PROTEIN PHOSPHATASE 2B REGULATORY SUBUNIT)-LIKE PROTEIN"/>
    <property type="match status" value="1"/>
</dbReference>
<dbReference type="EMBL" id="GGEC01024284">
    <property type="protein sequence ID" value="MBX04768.1"/>
    <property type="molecule type" value="Transcribed_RNA"/>
</dbReference>